<dbReference type="Gene3D" id="3.30.565.10">
    <property type="entry name" value="Histidine kinase-like ATPase, C-terminal domain"/>
    <property type="match status" value="1"/>
</dbReference>
<dbReference type="OrthoDB" id="224978at2"/>
<dbReference type="SMART" id="SM00387">
    <property type="entry name" value="HATPase_c"/>
    <property type="match status" value="1"/>
</dbReference>
<evidence type="ECO:0000259" key="5">
    <source>
        <dbReference type="PROSITE" id="PS50109"/>
    </source>
</evidence>
<dbReference type="InterPro" id="IPR005467">
    <property type="entry name" value="His_kinase_dom"/>
</dbReference>
<evidence type="ECO:0000256" key="1">
    <source>
        <dbReference type="ARBA" id="ARBA00000085"/>
    </source>
</evidence>
<dbReference type="Proteomes" id="UP000242869">
    <property type="component" value="Unassembled WGS sequence"/>
</dbReference>
<reference evidence="7" key="1">
    <citation type="submission" date="2016-10" db="EMBL/GenBank/DDBJ databases">
        <authorList>
            <person name="Varghese N."/>
            <person name="Submissions S."/>
        </authorList>
    </citation>
    <scope>NUCLEOTIDE SEQUENCE [LARGE SCALE GENOMIC DNA]</scope>
    <source>
        <strain evidence="7">DSM 6150</strain>
    </source>
</reference>
<dbReference type="GO" id="GO:0000155">
    <property type="term" value="F:phosphorelay sensor kinase activity"/>
    <property type="evidence" value="ECO:0007669"/>
    <property type="project" value="InterPro"/>
</dbReference>
<accession>A0A1I4Y6T3</accession>
<dbReference type="PANTHER" id="PTHR43065">
    <property type="entry name" value="SENSOR HISTIDINE KINASE"/>
    <property type="match status" value="1"/>
</dbReference>
<dbReference type="PROSITE" id="PS50109">
    <property type="entry name" value="HIS_KIN"/>
    <property type="match status" value="1"/>
</dbReference>
<organism evidence="6 7">
    <name type="scientific">Formivibrio citricus</name>
    <dbReference type="NCBI Taxonomy" id="83765"/>
    <lineage>
        <taxon>Bacteria</taxon>
        <taxon>Pseudomonadati</taxon>
        <taxon>Pseudomonadota</taxon>
        <taxon>Betaproteobacteria</taxon>
        <taxon>Neisseriales</taxon>
        <taxon>Chitinibacteraceae</taxon>
        <taxon>Formivibrio</taxon>
    </lineage>
</organism>
<protein>
    <recommendedName>
        <fullName evidence="2">histidine kinase</fullName>
        <ecNumber evidence="2">2.7.13.3</ecNumber>
    </recommendedName>
</protein>
<dbReference type="InterPro" id="IPR036890">
    <property type="entry name" value="HATPase_C_sf"/>
</dbReference>
<dbReference type="AlphaFoldDB" id="A0A1I4Y6T3"/>
<dbReference type="PANTHER" id="PTHR43065:SF50">
    <property type="entry name" value="HISTIDINE KINASE"/>
    <property type="match status" value="1"/>
</dbReference>
<dbReference type="PRINTS" id="PR00344">
    <property type="entry name" value="BCTRLSENSOR"/>
</dbReference>
<dbReference type="RefSeq" id="WP_091192838.1">
    <property type="nucleotide sequence ID" value="NZ_FOVE01000007.1"/>
</dbReference>
<evidence type="ECO:0000313" key="7">
    <source>
        <dbReference type="Proteomes" id="UP000242869"/>
    </source>
</evidence>
<gene>
    <name evidence="6" type="ORF">SAMN05660284_01244</name>
</gene>
<dbReference type="SMART" id="SM00388">
    <property type="entry name" value="HisKA"/>
    <property type="match status" value="1"/>
</dbReference>
<dbReference type="SUPFAM" id="SSF55874">
    <property type="entry name" value="ATPase domain of HSP90 chaperone/DNA topoisomerase II/histidine kinase"/>
    <property type="match status" value="1"/>
</dbReference>
<name>A0A1I4Y6T3_9NEIS</name>
<keyword evidence="6" id="KW-0808">Transferase</keyword>
<dbReference type="InterPro" id="IPR003661">
    <property type="entry name" value="HisK_dim/P_dom"/>
</dbReference>
<dbReference type="EC" id="2.7.13.3" evidence="2"/>
<evidence type="ECO:0000256" key="3">
    <source>
        <dbReference type="ARBA" id="ARBA00022553"/>
    </source>
</evidence>
<evidence type="ECO:0000313" key="6">
    <source>
        <dbReference type="EMBL" id="SFN33751.1"/>
    </source>
</evidence>
<comment type="catalytic activity">
    <reaction evidence="1">
        <text>ATP + protein L-histidine = ADP + protein N-phospho-L-histidine.</text>
        <dbReference type="EC" id="2.7.13.3"/>
    </reaction>
</comment>
<keyword evidence="7" id="KW-1185">Reference proteome</keyword>
<keyword evidence="6" id="KW-0418">Kinase</keyword>
<dbReference type="SUPFAM" id="SSF47384">
    <property type="entry name" value="Homodimeric domain of signal transducing histidine kinase"/>
    <property type="match status" value="1"/>
</dbReference>
<dbReference type="Gene3D" id="1.10.287.130">
    <property type="match status" value="1"/>
</dbReference>
<evidence type="ECO:0000256" key="4">
    <source>
        <dbReference type="SAM" id="Coils"/>
    </source>
</evidence>
<dbReference type="InterPro" id="IPR004358">
    <property type="entry name" value="Sig_transdc_His_kin-like_C"/>
</dbReference>
<dbReference type="CDD" id="cd00082">
    <property type="entry name" value="HisKA"/>
    <property type="match status" value="1"/>
</dbReference>
<dbReference type="EMBL" id="FOVE01000007">
    <property type="protein sequence ID" value="SFN33751.1"/>
    <property type="molecule type" value="Genomic_DNA"/>
</dbReference>
<dbReference type="InterPro" id="IPR003594">
    <property type="entry name" value="HATPase_dom"/>
</dbReference>
<dbReference type="Pfam" id="PF02518">
    <property type="entry name" value="HATPase_c"/>
    <property type="match status" value="1"/>
</dbReference>
<feature type="domain" description="Histidine kinase" evidence="5">
    <location>
        <begin position="161"/>
        <end position="398"/>
    </location>
</feature>
<keyword evidence="4" id="KW-0175">Coiled coil</keyword>
<evidence type="ECO:0000256" key="2">
    <source>
        <dbReference type="ARBA" id="ARBA00012438"/>
    </source>
</evidence>
<feature type="coiled-coil region" evidence="4">
    <location>
        <begin position="114"/>
        <end position="152"/>
    </location>
</feature>
<dbReference type="InterPro" id="IPR036097">
    <property type="entry name" value="HisK_dim/P_sf"/>
</dbReference>
<keyword evidence="3" id="KW-0597">Phosphoprotein</keyword>
<proteinExistence type="predicted"/>
<dbReference type="STRING" id="83765.SAMN05660284_01244"/>
<sequence>MSTLQSLVPASARPRLTAILTGWLGPSAALLARNGELIAGAPTPPRNDSCPVNFELEEIGRIYAPGCKPETLVQAAAMMELLLDAWARYQMAAELQEAVVEADYSELMARNAELAASEARYKTLSEQLEQRVREQVAQIEAAQRQLYQAEKLASVGRLAAGVAHEINNPIGFIKSNLTTGKDYVGRIGKLVSVVRQKDMQTLSILWQKLDMDFLLEDFSAMIDESIDGAERIARIVADLKAFSNVDRAEEEVADINENLRTVARIVSGQLAAGQRLDLDLQPLPPTLCLPAYLNQVFLNMLTNARQAIAGHGDGFIRISSRQVGKEVLIQIIDNGCGMNADTQSHIFEPFFTTRPQGQGTGLGLSAARDIIQAHGGQIEVDSVPGRGATFTIRLPGGR</sequence>